<reference evidence="5" key="1">
    <citation type="submission" date="2022-10" db="EMBL/GenBank/DDBJ databases">
        <title>Determination and structural analysis of whole genome sequence of Sarocladium strictum F4-1.</title>
        <authorList>
            <person name="Hu L."/>
            <person name="Jiang Y."/>
        </authorList>
    </citation>
    <scope>NUCLEOTIDE SEQUENCE</scope>
    <source>
        <strain evidence="5">F4-1</strain>
    </source>
</reference>
<dbReference type="PANTHER" id="PTHR35527">
    <property type="entry name" value="CHOLOYLGLYCINE HYDROLASE"/>
    <property type="match status" value="1"/>
</dbReference>
<dbReference type="EMBL" id="JAPDFR010000003">
    <property type="protein sequence ID" value="KAK0388190.1"/>
    <property type="molecule type" value="Genomic_DNA"/>
</dbReference>
<feature type="signal peptide" evidence="3">
    <location>
        <begin position="1"/>
        <end position="17"/>
    </location>
</feature>
<dbReference type="Gene3D" id="3.60.60.10">
    <property type="entry name" value="Penicillin V Acylase, Chain A"/>
    <property type="match status" value="1"/>
</dbReference>
<feature type="domain" description="Choloylglycine hydrolase/NAAA C-terminal" evidence="4">
    <location>
        <begin position="18"/>
        <end position="306"/>
    </location>
</feature>
<name>A0AA39L8T8_SARSR</name>
<evidence type="ECO:0000256" key="3">
    <source>
        <dbReference type="SAM" id="SignalP"/>
    </source>
</evidence>
<feature type="chain" id="PRO_5041303524" description="Choloylglycine hydrolase/NAAA C-terminal domain-containing protein" evidence="3">
    <location>
        <begin position="18"/>
        <end position="350"/>
    </location>
</feature>
<dbReference type="InterPro" id="IPR029055">
    <property type="entry name" value="Ntn_hydrolases_N"/>
</dbReference>
<dbReference type="PANTHER" id="PTHR35527:SF2">
    <property type="entry name" value="HYDROLASE"/>
    <property type="match status" value="1"/>
</dbReference>
<dbReference type="SUPFAM" id="SSF56235">
    <property type="entry name" value="N-terminal nucleophile aminohydrolases (Ntn hydrolases)"/>
    <property type="match status" value="1"/>
</dbReference>
<evidence type="ECO:0000256" key="1">
    <source>
        <dbReference type="ARBA" id="ARBA00006625"/>
    </source>
</evidence>
<dbReference type="AlphaFoldDB" id="A0AA39L8T8"/>
<evidence type="ECO:0000313" key="6">
    <source>
        <dbReference type="Proteomes" id="UP001175261"/>
    </source>
</evidence>
<dbReference type="Pfam" id="PF02275">
    <property type="entry name" value="CBAH"/>
    <property type="match status" value="1"/>
</dbReference>
<evidence type="ECO:0000313" key="5">
    <source>
        <dbReference type="EMBL" id="KAK0388190.1"/>
    </source>
</evidence>
<accession>A0AA39L8T8</accession>
<dbReference type="GO" id="GO:0016787">
    <property type="term" value="F:hydrolase activity"/>
    <property type="evidence" value="ECO:0007669"/>
    <property type="project" value="UniProtKB-KW"/>
</dbReference>
<protein>
    <recommendedName>
        <fullName evidence="4">Choloylglycine hydrolase/NAAA C-terminal domain-containing protein</fullName>
    </recommendedName>
</protein>
<evidence type="ECO:0000259" key="4">
    <source>
        <dbReference type="Pfam" id="PF02275"/>
    </source>
</evidence>
<keyword evidence="6" id="KW-1185">Reference proteome</keyword>
<dbReference type="Proteomes" id="UP001175261">
    <property type="component" value="Unassembled WGS sequence"/>
</dbReference>
<dbReference type="InterPro" id="IPR029132">
    <property type="entry name" value="CBAH/NAAA_C"/>
</dbReference>
<gene>
    <name evidence="5" type="ORF">NLU13_4435</name>
</gene>
<keyword evidence="3" id="KW-0732">Signal</keyword>
<comment type="similarity">
    <text evidence="1">Belongs to the peptidase C59 family.</text>
</comment>
<proteinExistence type="inferred from homology"/>
<keyword evidence="2" id="KW-0378">Hydrolase</keyword>
<comment type="caution">
    <text evidence="5">The sequence shown here is derived from an EMBL/GenBank/DDBJ whole genome shotgun (WGS) entry which is preliminary data.</text>
</comment>
<organism evidence="5 6">
    <name type="scientific">Sarocladium strictum</name>
    <name type="common">Black bundle disease fungus</name>
    <name type="synonym">Acremonium strictum</name>
    <dbReference type="NCBI Taxonomy" id="5046"/>
    <lineage>
        <taxon>Eukaryota</taxon>
        <taxon>Fungi</taxon>
        <taxon>Dikarya</taxon>
        <taxon>Ascomycota</taxon>
        <taxon>Pezizomycotina</taxon>
        <taxon>Sordariomycetes</taxon>
        <taxon>Hypocreomycetidae</taxon>
        <taxon>Hypocreales</taxon>
        <taxon>Sarocladiaceae</taxon>
        <taxon>Sarocladium</taxon>
    </lineage>
</organism>
<dbReference type="InterPro" id="IPR052193">
    <property type="entry name" value="Peptidase_C59"/>
</dbReference>
<evidence type="ECO:0000256" key="2">
    <source>
        <dbReference type="ARBA" id="ARBA00022801"/>
    </source>
</evidence>
<sequence>MLFKALVVLGTAYQAHACSRVTYHASEDRITIGRSVDFVADTNTTVYAWPAGLERNGGVEDYPFNWTSKYGSVTALMYDKAYTEGVNSEGLAGSTLYLGDSQFEERNATRPGMFVGIWMQYFLDTYANVADAAKAYCPGPGEEPFQVVVKSIVPGVHSNLHLSFSDPTGNNLIMEFAKGKLTCWESKNYTVMTNEPTFDQQLAIDAYWGPVANHSLPGTARPADRFARLSYYNKNIPPAKDAAEAVSYCAGMVRAVSNPMLLTSFETAGAADVWPTYWRMYTDLKDMMMFYESASSPSLFWMDVNELLSDKNQTKVLSLKGVPWQDRMADMTKEFQNASKEACQAIWTQC</sequence>